<evidence type="ECO:0000313" key="4">
    <source>
        <dbReference type="Proteomes" id="UP000584374"/>
    </source>
</evidence>
<organism evidence="3 4">
    <name type="scientific">Saccharopolyspora phatthalungensis</name>
    <dbReference type="NCBI Taxonomy" id="664693"/>
    <lineage>
        <taxon>Bacteria</taxon>
        <taxon>Bacillati</taxon>
        <taxon>Actinomycetota</taxon>
        <taxon>Actinomycetes</taxon>
        <taxon>Pseudonocardiales</taxon>
        <taxon>Pseudonocardiaceae</taxon>
        <taxon>Saccharopolyspora</taxon>
    </lineage>
</organism>
<dbReference type="Proteomes" id="UP000584374">
    <property type="component" value="Unassembled WGS sequence"/>
</dbReference>
<evidence type="ECO:0000313" key="3">
    <source>
        <dbReference type="EMBL" id="MBB5156029.1"/>
    </source>
</evidence>
<dbReference type="EMBL" id="JACHIW010000001">
    <property type="protein sequence ID" value="MBB5156029.1"/>
    <property type="molecule type" value="Genomic_DNA"/>
</dbReference>
<feature type="domain" description="UspA" evidence="2">
    <location>
        <begin position="8"/>
        <end position="145"/>
    </location>
</feature>
<name>A0A840QBU9_9PSEU</name>
<comment type="similarity">
    <text evidence="1">Belongs to the universal stress protein A family.</text>
</comment>
<dbReference type="RefSeq" id="WP_184727245.1">
    <property type="nucleotide sequence ID" value="NZ_JACHIW010000001.1"/>
</dbReference>
<sequence length="293" mass="31023">MSEVGHEVVVGLDASTASRHAAGWAAREAASRRRPLLLAHVFPRPLLELTRSRRSGESESHEPVQQAMRRELNAVVQQCLQIAPGLEIRTEMLSGDPVEVLAGKSEHAELLVVGSSGIGSADLVLVGSTAAELLAHQTGGPVVITRGGDQTGQESPQVVVVGVDGSPNSVRAVDFAFDFASRHRCRLVAVHAWSDLPLDYALAWDLDHDEAHREASELLSRSLAGCAERHPDVAVREVVTVQRPAQALVEASRGAELLVVGSRGRGPARRAVLGSVSHAVVHAAPCTVAVLRG</sequence>
<dbReference type="PANTHER" id="PTHR31964:SF113">
    <property type="entry name" value="USPA DOMAIN-CONTAINING PROTEIN"/>
    <property type="match status" value="1"/>
</dbReference>
<keyword evidence="4" id="KW-1185">Reference proteome</keyword>
<dbReference type="PANTHER" id="PTHR31964">
    <property type="entry name" value="ADENINE NUCLEOTIDE ALPHA HYDROLASES-LIKE SUPERFAMILY PROTEIN"/>
    <property type="match status" value="1"/>
</dbReference>
<dbReference type="InterPro" id="IPR014729">
    <property type="entry name" value="Rossmann-like_a/b/a_fold"/>
</dbReference>
<evidence type="ECO:0000256" key="1">
    <source>
        <dbReference type="ARBA" id="ARBA00008791"/>
    </source>
</evidence>
<dbReference type="Gene3D" id="3.40.50.620">
    <property type="entry name" value="HUPs"/>
    <property type="match status" value="2"/>
</dbReference>
<dbReference type="PRINTS" id="PR01438">
    <property type="entry name" value="UNVRSLSTRESS"/>
</dbReference>
<dbReference type="InterPro" id="IPR006015">
    <property type="entry name" value="Universal_stress_UspA"/>
</dbReference>
<gene>
    <name evidence="3" type="ORF">BJ970_003563</name>
</gene>
<feature type="domain" description="UspA" evidence="2">
    <location>
        <begin position="158"/>
        <end position="292"/>
    </location>
</feature>
<protein>
    <submittedName>
        <fullName evidence="3">Nucleotide-binding universal stress UspA family protein</fullName>
    </submittedName>
</protein>
<dbReference type="Pfam" id="PF00582">
    <property type="entry name" value="Usp"/>
    <property type="match status" value="2"/>
</dbReference>
<dbReference type="AlphaFoldDB" id="A0A840QBU9"/>
<proteinExistence type="inferred from homology"/>
<comment type="caution">
    <text evidence="3">The sequence shown here is derived from an EMBL/GenBank/DDBJ whole genome shotgun (WGS) entry which is preliminary data.</text>
</comment>
<dbReference type="SUPFAM" id="SSF52402">
    <property type="entry name" value="Adenine nucleotide alpha hydrolases-like"/>
    <property type="match status" value="2"/>
</dbReference>
<evidence type="ECO:0000259" key="2">
    <source>
        <dbReference type="Pfam" id="PF00582"/>
    </source>
</evidence>
<accession>A0A840QBU9</accession>
<dbReference type="InterPro" id="IPR006016">
    <property type="entry name" value="UspA"/>
</dbReference>
<reference evidence="3 4" key="1">
    <citation type="submission" date="2020-08" db="EMBL/GenBank/DDBJ databases">
        <title>Sequencing the genomes of 1000 actinobacteria strains.</title>
        <authorList>
            <person name="Klenk H.-P."/>
        </authorList>
    </citation>
    <scope>NUCLEOTIDE SEQUENCE [LARGE SCALE GENOMIC DNA]</scope>
    <source>
        <strain evidence="3 4">DSM 45584</strain>
    </source>
</reference>